<dbReference type="GO" id="GO:0005524">
    <property type="term" value="F:ATP binding"/>
    <property type="evidence" value="ECO:0007669"/>
    <property type="project" value="UniProtKB-KW"/>
</dbReference>
<evidence type="ECO:0000313" key="7">
    <source>
        <dbReference type="EMBL" id="SDE26925.1"/>
    </source>
</evidence>
<dbReference type="GO" id="GO:0004674">
    <property type="term" value="F:protein serine/threonine kinase activity"/>
    <property type="evidence" value="ECO:0007669"/>
    <property type="project" value="UniProtKB-KW"/>
</dbReference>
<evidence type="ECO:0000256" key="2">
    <source>
        <dbReference type="ARBA" id="ARBA00022741"/>
    </source>
</evidence>
<evidence type="ECO:0000256" key="1">
    <source>
        <dbReference type="ARBA" id="ARBA00022679"/>
    </source>
</evidence>
<keyword evidence="3 7" id="KW-0418">Kinase</keyword>
<dbReference type="PANTHER" id="PTHR43289">
    <property type="entry name" value="MITOGEN-ACTIVATED PROTEIN KINASE KINASE KINASE 20-RELATED"/>
    <property type="match status" value="1"/>
</dbReference>
<dbReference type="EMBL" id="FNAJ01000005">
    <property type="protein sequence ID" value="SDE26925.1"/>
    <property type="molecule type" value="Genomic_DNA"/>
</dbReference>
<evidence type="ECO:0000259" key="5">
    <source>
        <dbReference type="PROSITE" id="PS50011"/>
    </source>
</evidence>
<reference evidence="6 9" key="2">
    <citation type="submission" date="2019-07" db="EMBL/GenBank/DDBJ databases">
        <title>Whole genome shotgun sequence of Myxococcus virescens NBRC 100334.</title>
        <authorList>
            <person name="Hosoyama A."/>
            <person name="Uohara A."/>
            <person name="Ohji S."/>
            <person name="Ichikawa N."/>
        </authorList>
    </citation>
    <scope>NUCLEOTIDE SEQUENCE [LARGE SCALE GENOMIC DNA]</scope>
    <source>
        <strain evidence="6 9">NBRC 100334</strain>
    </source>
</reference>
<dbReference type="Proteomes" id="UP000198717">
    <property type="component" value="Unassembled WGS sequence"/>
</dbReference>
<evidence type="ECO:0000313" key="8">
    <source>
        <dbReference type="Proteomes" id="UP000198717"/>
    </source>
</evidence>
<proteinExistence type="predicted"/>
<keyword evidence="2" id="KW-0547">Nucleotide-binding</keyword>
<dbReference type="InterPro" id="IPR008271">
    <property type="entry name" value="Ser/Thr_kinase_AS"/>
</dbReference>
<dbReference type="EMBL" id="BJVY01000001">
    <property type="protein sequence ID" value="GEL68455.1"/>
    <property type="molecule type" value="Genomic_DNA"/>
</dbReference>
<keyword evidence="7" id="KW-0723">Serine/threonine-protein kinase</keyword>
<evidence type="ECO:0000313" key="6">
    <source>
        <dbReference type="EMBL" id="GEL68455.1"/>
    </source>
</evidence>
<dbReference type="PANTHER" id="PTHR43289:SF6">
    <property type="entry name" value="SERINE_THREONINE-PROTEIN KINASE NEKL-3"/>
    <property type="match status" value="1"/>
</dbReference>
<name>A0A511H4K2_9BACT</name>
<evidence type="ECO:0000313" key="9">
    <source>
        <dbReference type="Proteomes" id="UP000321224"/>
    </source>
</evidence>
<evidence type="ECO:0000256" key="4">
    <source>
        <dbReference type="ARBA" id="ARBA00022840"/>
    </source>
</evidence>
<dbReference type="RefSeq" id="WP_090490762.1">
    <property type="nucleotide sequence ID" value="NZ_BJVY01000001.1"/>
</dbReference>
<sequence>MADGPPREHAISLYGDELEPGALVGDWVIESRVHAGVTAWLYRASHLSTRAPAAVKVVRAEFNHVTNVLRRFQQEADTLRALRHPHIVEVLEHGDLRDGRPWLAMEWLEGESVDQWLTHRGPFSLAEALTVMEELGTALHFAHGRGILHRDLKAQNVMVLPLAEGFTVKLVDFGIARVEPPEGLAGLTSGGAVLGTPVSMAPEQIRGQALDARADLYAMGVLLYQLLTGSLPFEGTSVVEVEEQHLHAPPPHLDERVHAPPALDAVVQRCLAKAPGDRWPDVPAFLDALRAALAPTPDETWAVAVYVDLRFPMALDEPTDADLDARDATLDATLTELETRGWMLALESGNAVLAWKSLPPAAEARVPALVEARQVADALLRQACEAAGDRVEVRVYAHAALCELSTDAQGLPRLAGGELLGLESWASGGTAGEVLLSDALASR</sequence>
<dbReference type="AlphaFoldDB" id="A0A511H4K2"/>
<organism evidence="6 9">
    <name type="scientific">Myxococcus virescens</name>
    <dbReference type="NCBI Taxonomy" id="83456"/>
    <lineage>
        <taxon>Bacteria</taxon>
        <taxon>Pseudomonadati</taxon>
        <taxon>Myxococcota</taxon>
        <taxon>Myxococcia</taxon>
        <taxon>Myxococcales</taxon>
        <taxon>Cystobacterineae</taxon>
        <taxon>Myxococcaceae</taxon>
        <taxon>Myxococcus</taxon>
    </lineage>
</organism>
<dbReference type="InterPro" id="IPR000719">
    <property type="entry name" value="Prot_kinase_dom"/>
</dbReference>
<dbReference type="Proteomes" id="UP000321224">
    <property type="component" value="Unassembled WGS sequence"/>
</dbReference>
<comment type="caution">
    <text evidence="6">The sequence shown here is derived from an EMBL/GenBank/DDBJ whole genome shotgun (WGS) entry which is preliminary data.</text>
</comment>
<protein>
    <submittedName>
        <fullName evidence="7">Serine/threonine protein kinase</fullName>
    </submittedName>
</protein>
<accession>A0A511H4K2</accession>
<keyword evidence="1" id="KW-0808">Transferase</keyword>
<dbReference type="SMART" id="SM00220">
    <property type="entry name" value="S_TKc"/>
    <property type="match status" value="1"/>
</dbReference>
<dbReference type="Gene3D" id="3.30.200.20">
    <property type="entry name" value="Phosphorylase Kinase, domain 1"/>
    <property type="match status" value="1"/>
</dbReference>
<evidence type="ECO:0000256" key="3">
    <source>
        <dbReference type="ARBA" id="ARBA00022777"/>
    </source>
</evidence>
<dbReference type="Pfam" id="PF00069">
    <property type="entry name" value="Pkinase"/>
    <property type="match status" value="1"/>
</dbReference>
<dbReference type="SUPFAM" id="SSF56112">
    <property type="entry name" value="Protein kinase-like (PK-like)"/>
    <property type="match status" value="1"/>
</dbReference>
<feature type="domain" description="Protein kinase" evidence="5">
    <location>
        <begin position="27"/>
        <end position="293"/>
    </location>
</feature>
<keyword evidence="8" id="KW-1185">Reference proteome</keyword>
<dbReference type="CDD" id="cd14014">
    <property type="entry name" value="STKc_PknB_like"/>
    <property type="match status" value="1"/>
</dbReference>
<dbReference type="PROSITE" id="PS00108">
    <property type="entry name" value="PROTEIN_KINASE_ST"/>
    <property type="match status" value="1"/>
</dbReference>
<keyword evidence="4" id="KW-0067">ATP-binding</keyword>
<dbReference type="Gene3D" id="1.10.510.10">
    <property type="entry name" value="Transferase(Phosphotransferase) domain 1"/>
    <property type="match status" value="1"/>
</dbReference>
<gene>
    <name evidence="6" type="ORF">MVI01_02390</name>
    <name evidence="7" type="ORF">SAMN04488504_105346</name>
</gene>
<dbReference type="PROSITE" id="PS50011">
    <property type="entry name" value="PROTEIN_KINASE_DOM"/>
    <property type="match status" value="1"/>
</dbReference>
<dbReference type="InterPro" id="IPR011009">
    <property type="entry name" value="Kinase-like_dom_sf"/>
</dbReference>
<reference evidence="7 8" key="1">
    <citation type="submission" date="2016-10" db="EMBL/GenBank/DDBJ databases">
        <authorList>
            <person name="Varghese N."/>
            <person name="Submissions S."/>
        </authorList>
    </citation>
    <scope>NUCLEOTIDE SEQUENCE [LARGE SCALE GENOMIC DNA]</scope>
    <source>
        <strain evidence="7 8">DSM 2260</strain>
    </source>
</reference>